<proteinExistence type="predicted"/>
<dbReference type="AlphaFoldDB" id="A0A966DTQ2"/>
<dbReference type="EMBL" id="WWEO01000043">
    <property type="protein sequence ID" value="NCD70900.1"/>
    <property type="molecule type" value="Genomic_DNA"/>
</dbReference>
<dbReference type="RefSeq" id="WP_166586845.1">
    <property type="nucleotide sequence ID" value="NZ_WWEO01000043.1"/>
</dbReference>
<dbReference type="Gene3D" id="1.10.575.10">
    <property type="entry name" value="P1 Nuclease"/>
    <property type="match status" value="1"/>
</dbReference>
<protein>
    <submittedName>
        <fullName evidence="1">S1/P1 Nuclease</fullName>
    </submittedName>
</protein>
<gene>
    <name evidence="1" type="ORF">GSY63_16160</name>
</gene>
<evidence type="ECO:0000313" key="2">
    <source>
        <dbReference type="Proteomes" id="UP000638732"/>
    </source>
</evidence>
<dbReference type="SUPFAM" id="SSF48537">
    <property type="entry name" value="Phospholipase C/P1 nuclease"/>
    <property type="match status" value="1"/>
</dbReference>
<dbReference type="CDD" id="cd10981">
    <property type="entry name" value="ZnPC_S1P1"/>
    <property type="match status" value="1"/>
</dbReference>
<name>A0A966DTQ2_9SPHI</name>
<keyword evidence="2" id="KW-1185">Reference proteome</keyword>
<dbReference type="GO" id="GO:0016788">
    <property type="term" value="F:hydrolase activity, acting on ester bonds"/>
    <property type="evidence" value="ECO:0007669"/>
    <property type="project" value="InterPro"/>
</dbReference>
<dbReference type="Proteomes" id="UP000638732">
    <property type="component" value="Unassembled WGS sequence"/>
</dbReference>
<sequence length="323" mass="37392">MKPALRSFLALSILTLCSSWGFFAHQRIHHLAVFILPKGMATFYKSNINYITEHSITADKRRYNDSTEAPRHFLDADYYGKAPFKTIPHKWNDAAAKYTKDTLIKYGTVPWTIQYQYYKLVRAFKAHDTTGILHTSADLGHYVSDACVPLHLSTNYDGQLTNQKGLHALWESRLPEQFFAQYHLYNGKARYIDNPLSEAFILCRSSFRCVDSVVRFEQILNKTFPTDKKYSQQERGTRKITDYSPEYCAAYNRLLHGMVERRMRTAMLAVGSYWYSAWVDAGQPDLNKLIAVKMSVEDKAILDKEEAAFKKPLLIFPNRKKIQ</sequence>
<dbReference type="InterPro" id="IPR008947">
    <property type="entry name" value="PLipase_C/P1_nuclease_dom_sf"/>
</dbReference>
<reference evidence="1" key="1">
    <citation type="submission" date="2020-01" db="EMBL/GenBank/DDBJ databases">
        <authorList>
            <person name="Seo Y.L."/>
        </authorList>
    </citation>
    <scope>NUCLEOTIDE SEQUENCE</scope>
    <source>
        <strain evidence="1">R11</strain>
    </source>
</reference>
<accession>A0A966DTQ2</accession>
<organism evidence="1 2">
    <name type="scientific">Mucilaginibacter agri</name>
    <dbReference type="NCBI Taxonomy" id="2695265"/>
    <lineage>
        <taxon>Bacteria</taxon>
        <taxon>Pseudomonadati</taxon>
        <taxon>Bacteroidota</taxon>
        <taxon>Sphingobacteriia</taxon>
        <taxon>Sphingobacteriales</taxon>
        <taxon>Sphingobacteriaceae</taxon>
        <taxon>Mucilaginibacter</taxon>
    </lineage>
</organism>
<evidence type="ECO:0000313" key="1">
    <source>
        <dbReference type="EMBL" id="NCD70900.1"/>
    </source>
</evidence>
<comment type="caution">
    <text evidence="1">The sequence shown here is derived from an EMBL/GenBank/DDBJ whole genome shotgun (WGS) entry which is preliminary data.</text>
</comment>
<reference evidence="1" key="2">
    <citation type="submission" date="2020-10" db="EMBL/GenBank/DDBJ databases">
        <title>Mucilaginibacter sp. nov., isolated from soil.</title>
        <authorList>
            <person name="Jeon C.O."/>
        </authorList>
    </citation>
    <scope>NUCLEOTIDE SEQUENCE</scope>
    <source>
        <strain evidence="1">R11</strain>
    </source>
</reference>